<evidence type="ECO:0000256" key="7">
    <source>
        <dbReference type="ARBA" id="ARBA00022741"/>
    </source>
</evidence>
<comment type="subcellular location">
    <subcellularLocation>
        <location evidence="2">Nucleus</location>
    </subcellularLocation>
</comment>
<evidence type="ECO:0000256" key="1">
    <source>
        <dbReference type="ARBA" id="ARBA00001462"/>
    </source>
</evidence>
<evidence type="ECO:0000256" key="12">
    <source>
        <dbReference type="ARBA" id="ARBA00023242"/>
    </source>
</evidence>
<keyword evidence="27" id="KW-1185">Reference proteome</keyword>
<keyword evidence="9" id="KW-0347">Helicase</keyword>
<feature type="compositionally biased region" description="Low complexity" evidence="22">
    <location>
        <begin position="631"/>
        <end position="654"/>
    </location>
</feature>
<dbReference type="SMART" id="SM00490">
    <property type="entry name" value="HELICc"/>
    <property type="match status" value="1"/>
</dbReference>
<name>A0A7H8QQE3_TALRU</name>
<evidence type="ECO:0000256" key="21">
    <source>
        <dbReference type="PROSITE-ProRule" id="PRU00552"/>
    </source>
</evidence>
<dbReference type="InterPro" id="IPR013780">
    <property type="entry name" value="Glyco_hydro_b"/>
</dbReference>
<dbReference type="GO" id="GO:0031222">
    <property type="term" value="P:arabinan catabolic process"/>
    <property type="evidence" value="ECO:0007669"/>
    <property type="project" value="UniProtKB-UniPathway"/>
</dbReference>
<keyword evidence="12" id="KW-0539">Nucleus</keyword>
<dbReference type="KEGG" id="trg:TRUGW13939_03176"/>
<evidence type="ECO:0000259" key="24">
    <source>
        <dbReference type="PROSITE" id="PS51194"/>
    </source>
</evidence>
<dbReference type="Proteomes" id="UP000509510">
    <property type="component" value="Chromosome II"/>
</dbReference>
<feature type="region of interest" description="Disordered" evidence="22">
    <location>
        <begin position="699"/>
        <end position="819"/>
    </location>
</feature>
<evidence type="ECO:0000256" key="15">
    <source>
        <dbReference type="ARBA" id="ARBA00037330"/>
    </source>
</evidence>
<feature type="domain" description="Helicase ATP-binding" evidence="23">
    <location>
        <begin position="994"/>
        <end position="1172"/>
    </location>
</feature>
<evidence type="ECO:0000256" key="18">
    <source>
        <dbReference type="ARBA" id="ARBA00040918"/>
    </source>
</evidence>
<evidence type="ECO:0000256" key="3">
    <source>
        <dbReference type="ARBA" id="ARBA00004834"/>
    </source>
</evidence>
<comment type="function">
    <text evidence="15">ATP-dependent RNA helicase involved spliceosome assembly and in nuclear splicing. Catalyzes an ATP-dependent conformational change of U2 snRNP. Bridges U1 and U2 snRNPs and enables stable U2 snRNP association with intron RNA.</text>
</comment>
<dbReference type="PROSITE" id="PS51192">
    <property type="entry name" value="HELICASE_ATP_BIND_1"/>
    <property type="match status" value="1"/>
</dbReference>
<dbReference type="InterPro" id="IPR001650">
    <property type="entry name" value="Helicase_C-like"/>
</dbReference>
<dbReference type="GO" id="GO:0046556">
    <property type="term" value="F:alpha-L-arabinofuranosidase activity"/>
    <property type="evidence" value="ECO:0007669"/>
    <property type="project" value="UniProtKB-EC"/>
</dbReference>
<dbReference type="PROSITE" id="PS51194">
    <property type="entry name" value="HELICASE_CTER"/>
    <property type="match status" value="1"/>
</dbReference>
<dbReference type="Pfam" id="PF06964">
    <property type="entry name" value="Alpha-L-AF_C"/>
    <property type="match status" value="1"/>
</dbReference>
<feature type="non-terminal residue" evidence="26">
    <location>
        <position position="1595"/>
    </location>
</feature>
<dbReference type="PANTHER" id="PTHR43576">
    <property type="entry name" value="ALPHA-L-ARABINOFURANOSIDASE C-RELATED"/>
    <property type="match status" value="1"/>
</dbReference>
<evidence type="ECO:0000259" key="25">
    <source>
        <dbReference type="PROSITE" id="PS51195"/>
    </source>
</evidence>
<evidence type="ECO:0000256" key="2">
    <source>
        <dbReference type="ARBA" id="ARBA00004123"/>
    </source>
</evidence>
<dbReference type="SMART" id="SM00813">
    <property type="entry name" value="Alpha-L-AF_C"/>
    <property type="match status" value="1"/>
</dbReference>
<feature type="region of interest" description="Disordered" evidence="22">
    <location>
        <begin position="386"/>
        <end position="657"/>
    </location>
</feature>
<evidence type="ECO:0000256" key="5">
    <source>
        <dbReference type="ARBA" id="ARBA00012552"/>
    </source>
</evidence>
<dbReference type="UniPathway" id="UPA00667"/>
<evidence type="ECO:0000256" key="9">
    <source>
        <dbReference type="ARBA" id="ARBA00022806"/>
    </source>
</evidence>
<keyword evidence="13" id="KW-0119">Carbohydrate metabolism</keyword>
<dbReference type="PANTHER" id="PTHR43576:SF3">
    <property type="entry name" value="ALPHA-L-ARABINOFURANOSIDASE C"/>
    <property type="match status" value="1"/>
</dbReference>
<feature type="compositionally biased region" description="Low complexity" evidence="22">
    <location>
        <begin position="418"/>
        <end position="429"/>
    </location>
</feature>
<sequence>HMGRCIYGGIYDPENTLSDENGFRKDVLAALKELNIPVVRYPGGNFVATYHWLDGVGPKDQRPARPELAWLGTETNHFGTDEFLKWCEVLGTEPYFCFNFGTGTLDEAMAWVEYCNGTGNTYYANLRRKNGREEPYNVKYWALGNETYGPWQVEQTTKEANPTPLIDMHSIHMYTASPDHLSNATAPLAAERAIEIASSLIDLARIENGVSPDEPRPTICFDEWNVWDPIRAEGRFGAEETYTLSDALAVGIYLNVFVRKSRDLGMACIAQSVNVISPLMTTKEGIIKQTTWWPLLLFSKYMRGWTIATHVSSGVYEGETSPVWLRAAKDTPWLDASAVLDEDDYVNLVVVNVHESKSFKAGIQGVSGPVSVFTVTGSDVAATNMKGKQEVGIEESTWDGQSDHDWPATMARRGDTRSPSPVGSTYSSSKRSRRDEDRYERSKHDDGRTYRRSRSPNRRYRDRERDRDGYRRRDRSLDRRDRDDYRDEDNYRPSKRERSRDRRRSGDRDDDRSYRRRSRDRDNRSRRDDSRDRPRRRRDDSTDSRRKPRRDSRDRALSKNLDAKSREGSKAPTPAPATQTDEEKKAERLAKLEAWKQKQAAERERKQRELATAGGARNILTAMDKKSGILPATSSPQSPATQTQSTTPEATQPAGYAGKFDPKVIAKKASVAASGPTPLGNDVAVPDSARPASIVEANKPAVAGSKTSAPLKASGNVGKFGLGSKAAVEGEKASTKRALVFGEEESTRKKLEKLPSPPLEDTKNDALEPAVEEDDSDVDMEIGTEEENAAAARVAAEKREARLQTEQPATSAEPNGDIEMADIAKDVYVNGVTKEEEEEEIDPLDAFMSGLAETAPAKRTNGLKFTKSKQQQPQAIFGDENDIDISAVGEGDADEFLAIANKAKKKKDIPKIDHVKAEYEPFRKSFYTEPLDMAQMTEEEVSSLRLELDDIKVRGVDLPKPILKWSQCGLGVQTQDVIRKLGYENPTSIQSQALPSIMSGRDVIGVAKTGSGKTVAFLLPMFRHIKDQRPLDNMEGPISIIMTPTRELATQIHKDCKPFLKALNLRAVCAYGGAPIKDQIAELKRGAEIVVCTPGRMIDLLAANAGRVTNLRRVTYVVLDEADRMFDMGFEPQVMKIMANIRPTRQTVLFSATFPRNMEALARKTLTQPVEIIVGGKSVVAPEITQIVEVRNEDTKFLRLLELLGNMYSDEANEDARTLIFVERQESADSLLRELMRKGYPCMSIHGGKDQIDRDSTIEDFKAGIFPVLIATSVAARGLDVKQLKLVVNFDAPNHLEDYVHRAGRTGRAGNTGTAVTFITEDQERYAVEIAKALRQSGQSIPEPVQKLVDLFLEKVKAGKEKALVAGFGGKGLERLDQERDAARNRERKTYRTGDEGEEEEREETKEKKGEDLFSKAASSVQSAAAPIPGVPKGIDLDGKITVHRTEKPATKTSGDPLDKVGSAVADIHARLNRAGVMRTGVPIDNKGPDAGAFHATLEINDFPQKARWAVTNRTNVAKILEATGTSITTKGNYYAAGKEPGPNENPKLYILVEGDTELVVTNAMRELMRLLREGTIAAADSEARAPASGRYNVV</sequence>
<dbReference type="RefSeq" id="XP_035342254.1">
    <property type="nucleotide sequence ID" value="XM_035486361.1"/>
</dbReference>
<dbReference type="SUPFAM" id="SSF52540">
    <property type="entry name" value="P-loop containing nucleoside triphosphate hydrolases"/>
    <property type="match status" value="1"/>
</dbReference>
<dbReference type="InterPro" id="IPR010720">
    <property type="entry name" value="Alpha-L-AF_C"/>
</dbReference>
<evidence type="ECO:0000259" key="23">
    <source>
        <dbReference type="PROSITE" id="PS51192"/>
    </source>
</evidence>
<keyword evidence="11" id="KW-0508">mRNA splicing</keyword>
<dbReference type="CDD" id="cd17953">
    <property type="entry name" value="DEADc_DDX46"/>
    <property type="match status" value="1"/>
</dbReference>
<dbReference type="InterPro" id="IPR017853">
    <property type="entry name" value="GH"/>
</dbReference>
<evidence type="ECO:0000256" key="8">
    <source>
        <dbReference type="ARBA" id="ARBA00022801"/>
    </source>
</evidence>
<dbReference type="GO" id="GO:0005634">
    <property type="term" value="C:nucleus"/>
    <property type="evidence" value="ECO:0007669"/>
    <property type="project" value="UniProtKB-SubCell"/>
</dbReference>
<comment type="function">
    <text evidence="16">Alpha-L-arabinofuranosidase involved in the degradation of arabinoxylan, a major component of plant hemicellulose. Acts only on small linear 1,5-alpha-linked L-arabinofuranosyl oligosaccharides.</text>
</comment>
<keyword evidence="14" id="KW-0326">Glycosidase</keyword>
<dbReference type="Gene3D" id="3.20.20.80">
    <property type="entry name" value="Glycosidases"/>
    <property type="match status" value="2"/>
</dbReference>
<comment type="similarity">
    <text evidence="17">Belongs to the DEAD box helicase family. DDX46/PRP5 subfamily.</text>
</comment>
<dbReference type="Gene3D" id="3.40.50.300">
    <property type="entry name" value="P-loop containing nucleotide triphosphate hydrolases"/>
    <property type="match status" value="2"/>
</dbReference>
<keyword evidence="11" id="KW-0507">mRNA processing</keyword>
<dbReference type="GO" id="GO:0005524">
    <property type="term" value="F:ATP binding"/>
    <property type="evidence" value="ECO:0007669"/>
    <property type="project" value="UniProtKB-KW"/>
</dbReference>
<organism evidence="26 27">
    <name type="scientific">Talaromyces rugulosus</name>
    <name type="common">Penicillium rugulosum</name>
    <dbReference type="NCBI Taxonomy" id="121627"/>
    <lineage>
        <taxon>Eukaryota</taxon>
        <taxon>Fungi</taxon>
        <taxon>Dikarya</taxon>
        <taxon>Ascomycota</taxon>
        <taxon>Pezizomycotina</taxon>
        <taxon>Eurotiomycetes</taxon>
        <taxon>Eurotiomycetidae</taxon>
        <taxon>Eurotiales</taxon>
        <taxon>Trichocomaceae</taxon>
        <taxon>Talaromyces</taxon>
        <taxon>Talaromyces sect. Islandici</taxon>
    </lineage>
</organism>
<gene>
    <name evidence="26" type="ORF">TRUGW13939_03176</name>
</gene>
<dbReference type="EC" id="3.6.4.13" evidence="5"/>
<evidence type="ECO:0000313" key="26">
    <source>
        <dbReference type="EMBL" id="QKX56076.1"/>
    </source>
</evidence>
<evidence type="ECO:0000256" key="19">
    <source>
        <dbReference type="ARBA" id="ARBA00041162"/>
    </source>
</evidence>
<dbReference type="GO" id="GO:0003676">
    <property type="term" value="F:nucleic acid binding"/>
    <property type="evidence" value="ECO:0007669"/>
    <property type="project" value="InterPro"/>
</dbReference>
<dbReference type="SMART" id="SM00487">
    <property type="entry name" value="DEXDc"/>
    <property type="match status" value="1"/>
</dbReference>
<feature type="compositionally biased region" description="Basic and acidic residues" evidence="22">
    <location>
        <begin position="433"/>
        <end position="449"/>
    </location>
</feature>
<comment type="similarity">
    <text evidence="4">Belongs to the glycosyl hydrolase 51 family.</text>
</comment>
<dbReference type="InterPro" id="IPR027417">
    <property type="entry name" value="P-loop_NTPase"/>
</dbReference>
<feature type="region of interest" description="Disordered" evidence="22">
    <location>
        <begin position="1378"/>
        <end position="1414"/>
    </location>
</feature>
<comment type="catalytic activity">
    <reaction evidence="20">
        <text>ATP + H2O = ADP + phosphate + H(+)</text>
        <dbReference type="Rhea" id="RHEA:13065"/>
        <dbReference type="ChEBI" id="CHEBI:15377"/>
        <dbReference type="ChEBI" id="CHEBI:15378"/>
        <dbReference type="ChEBI" id="CHEBI:30616"/>
        <dbReference type="ChEBI" id="CHEBI:43474"/>
        <dbReference type="ChEBI" id="CHEBI:456216"/>
        <dbReference type="EC" id="3.6.4.13"/>
    </reaction>
</comment>
<protein>
    <recommendedName>
        <fullName evidence="19">Pre-mRNA-processing ATP-dependent RNA helicase PRP5</fullName>
        <ecNumber evidence="6">3.2.1.55</ecNumber>
        <ecNumber evidence="5">3.6.4.13</ecNumber>
    </recommendedName>
    <alternativeName>
        <fullName evidence="18">Pre-mRNA-processing ATP-dependent RNA helicase prp5</fullName>
    </alternativeName>
</protein>
<dbReference type="PROSITE" id="PS00039">
    <property type="entry name" value="DEAD_ATP_HELICASE"/>
    <property type="match status" value="1"/>
</dbReference>
<dbReference type="CDD" id="cd18787">
    <property type="entry name" value="SF2_C_DEAD"/>
    <property type="match status" value="1"/>
</dbReference>
<dbReference type="OrthoDB" id="196131at2759"/>
<dbReference type="InterPro" id="IPR055235">
    <property type="entry name" value="ASD1_cat"/>
</dbReference>
<feature type="domain" description="Helicase C-terminal" evidence="24">
    <location>
        <begin position="1199"/>
        <end position="1349"/>
    </location>
</feature>
<feature type="compositionally biased region" description="Acidic residues" evidence="22">
    <location>
        <begin position="770"/>
        <end position="788"/>
    </location>
</feature>
<feature type="domain" description="DEAD-box RNA helicase Q" evidence="25">
    <location>
        <begin position="963"/>
        <end position="991"/>
    </location>
</feature>
<comment type="catalytic activity">
    <reaction evidence="1">
        <text>Hydrolysis of terminal non-reducing alpha-L-arabinofuranoside residues in alpha-L-arabinosides.</text>
        <dbReference type="EC" id="3.2.1.55"/>
    </reaction>
</comment>
<dbReference type="SUPFAM" id="SSF51011">
    <property type="entry name" value="Glycosyl hydrolase domain"/>
    <property type="match status" value="1"/>
</dbReference>
<dbReference type="GeneID" id="55990681"/>
<dbReference type="Pfam" id="PF00271">
    <property type="entry name" value="Helicase_C"/>
    <property type="match status" value="1"/>
</dbReference>
<evidence type="ECO:0000256" key="17">
    <source>
        <dbReference type="ARBA" id="ARBA00038511"/>
    </source>
</evidence>
<evidence type="ECO:0000256" key="22">
    <source>
        <dbReference type="SAM" id="MobiDB-lite"/>
    </source>
</evidence>
<evidence type="ECO:0000256" key="6">
    <source>
        <dbReference type="ARBA" id="ARBA00012670"/>
    </source>
</evidence>
<evidence type="ECO:0000313" key="27">
    <source>
        <dbReference type="Proteomes" id="UP000509510"/>
    </source>
</evidence>
<dbReference type="Pfam" id="PF23469">
    <property type="entry name" value="KH_12"/>
    <property type="match status" value="1"/>
</dbReference>
<accession>A0A7H8QQE3</accession>
<feature type="compositionally biased region" description="Basic and acidic residues" evidence="22">
    <location>
        <begin position="459"/>
        <end position="569"/>
    </location>
</feature>
<dbReference type="SUPFAM" id="SSF51445">
    <property type="entry name" value="(Trans)glycosidases"/>
    <property type="match status" value="1"/>
</dbReference>
<evidence type="ECO:0000256" key="20">
    <source>
        <dbReference type="ARBA" id="ARBA00047984"/>
    </source>
</evidence>
<evidence type="ECO:0000256" key="13">
    <source>
        <dbReference type="ARBA" id="ARBA00023277"/>
    </source>
</evidence>
<evidence type="ECO:0000256" key="4">
    <source>
        <dbReference type="ARBA" id="ARBA00007186"/>
    </source>
</evidence>
<dbReference type="GO" id="GO:0008380">
    <property type="term" value="P:RNA splicing"/>
    <property type="evidence" value="ECO:0007669"/>
    <property type="project" value="UniProtKB-KW"/>
</dbReference>
<keyword evidence="7" id="KW-0547">Nucleotide-binding</keyword>
<feature type="compositionally biased region" description="Basic and acidic residues" evidence="22">
    <location>
        <begin position="401"/>
        <end position="416"/>
    </location>
</feature>
<feature type="short sequence motif" description="Q motif" evidence="21">
    <location>
        <begin position="963"/>
        <end position="991"/>
    </location>
</feature>
<evidence type="ECO:0000256" key="10">
    <source>
        <dbReference type="ARBA" id="ARBA00022840"/>
    </source>
</evidence>
<dbReference type="InterPro" id="IPR000629">
    <property type="entry name" value="RNA-helicase_DEAD-box_CS"/>
</dbReference>
<evidence type="ECO:0000256" key="14">
    <source>
        <dbReference type="ARBA" id="ARBA00023295"/>
    </source>
</evidence>
<dbReference type="PROSITE" id="PS51195">
    <property type="entry name" value="Q_MOTIF"/>
    <property type="match status" value="1"/>
</dbReference>
<dbReference type="InterPro" id="IPR056149">
    <property type="entry name" value="PRP5/DDX46/KHDC4_KH"/>
</dbReference>
<dbReference type="GO" id="GO:0046373">
    <property type="term" value="P:L-arabinose metabolic process"/>
    <property type="evidence" value="ECO:0007669"/>
    <property type="project" value="InterPro"/>
</dbReference>
<dbReference type="Gene3D" id="2.60.40.1180">
    <property type="entry name" value="Golgi alpha-mannosidase II"/>
    <property type="match status" value="1"/>
</dbReference>
<dbReference type="EC" id="3.2.1.55" evidence="6"/>
<dbReference type="InterPro" id="IPR014014">
    <property type="entry name" value="RNA_helicase_DEAD_Q_motif"/>
</dbReference>
<dbReference type="InterPro" id="IPR014001">
    <property type="entry name" value="Helicase_ATP-bd"/>
</dbReference>
<reference evidence="27" key="1">
    <citation type="submission" date="2020-06" db="EMBL/GenBank/DDBJ databases">
        <title>A chromosome-scale genome assembly of Talaromyces rugulosus W13939.</title>
        <authorList>
            <person name="Wang B."/>
            <person name="Guo L."/>
            <person name="Ye K."/>
            <person name="Wang L."/>
        </authorList>
    </citation>
    <scope>NUCLEOTIDE SEQUENCE [LARGE SCALE GENOMIC DNA]</scope>
    <source>
        <strain evidence="27">W13939</strain>
    </source>
</reference>
<dbReference type="Pfam" id="PF22848">
    <property type="entry name" value="ASD1_dom"/>
    <property type="match status" value="1"/>
</dbReference>
<feature type="compositionally biased region" description="Basic and acidic residues" evidence="22">
    <location>
        <begin position="1403"/>
        <end position="1414"/>
    </location>
</feature>
<proteinExistence type="inferred from homology"/>
<dbReference type="Pfam" id="PF00270">
    <property type="entry name" value="DEAD"/>
    <property type="match status" value="1"/>
</dbReference>
<dbReference type="GO" id="GO:0003724">
    <property type="term" value="F:RNA helicase activity"/>
    <property type="evidence" value="ECO:0007669"/>
    <property type="project" value="UniProtKB-EC"/>
</dbReference>
<evidence type="ECO:0000256" key="16">
    <source>
        <dbReference type="ARBA" id="ARBA00037415"/>
    </source>
</evidence>
<feature type="compositionally biased region" description="Basic and acidic residues" evidence="22">
    <location>
        <begin position="581"/>
        <end position="609"/>
    </location>
</feature>
<feature type="compositionally biased region" description="Polar residues" evidence="22">
    <location>
        <begin position="804"/>
        <end position="813"/>
    </location>
</feature>
<feature type="compositionally biased region" description="Basic and acidic residues" evidence="22">
    <location>
        <begin position="1378"/>
        <end position="1395"/>
    </location>
</feature>
<dbReference type="EMBL" id="CP055899">
    <property type="protein sequence ID" value="QKX56076.1"/>
    <property type="molecule type" value="Genomic_DNA"/>
</dbReference>
<keyword evidence="8" id="KW-0378">Hydrolase</keyword>
<dbReference type="InterPro" id="IPR011545">
    <property type="entry name" value="DEAD/DEAH_box_helicase_dom"/>
</dbReference>
<keyword evidence="10" id="KW-0067">ATP-binding</keyword>
<evidence type="ECO:0000256" key="11">
    <source>
        <dbReference type="ARBA" id="ARBA00023187"/>
    </source>
</evidence>
<comment type="pathway">
    <text evidence="3">Glycan metabolism; L-arabinan degradation.</text>
</comment>
<dbReference type="FunFam" id="3.40.50.300:FF:000079">
    <property type="entry name" value="probable ATP-dependent RNA helicase DDX17"/>
    <property type="match status" value="1"/>
</dbReference>